<dbReference type="Pfam" id="PF08751">
    <property type="entry name" value="TrwC"/>
    <property type="match status" value="1"/>
</dbReference>
<dbReference type="EMBL" id="VLNT01000004">
    <property type="protein sequence ID" value="TSD64195.1"/>
    <property type="molecule type" value="Genomic_DNA"/>
</dbReference>
<feature type="domain" description="TrwC relaxase" evidence="2">
    <location>
        <begin position="8"/>
        <end position="86"/>
    </location>
</feature>
<feature type="compositionally biased region" description="Low complexity" evidence="1">
    <location>
        <begin position="123"/>
        <end position="136"/>
    </location>
</feature>
<evidence type="ECO:0000313" key="3">
    <source>
        <dbReference type="EMBL" id="TSD64195.1"/>
    </source>
</evidence>
<organism evidence="3 4">
    <name type="scientific">Aeromicrobium piscarium</name>
    <dbReference type="NCBI Taxonomy" id="2590901"/>
    <lineage>
        <taxon>Bacteria</taxon>
        <taxon>Bacillati</taxon>
        <taxon>Actinomycetota</taxon>
        <taxon>Actinomycetes</taxon>
        <taxon>Propionibacteriales</taxon>
        <taxon>Nocardioidaceae</taxon>
        <taxon>Aeromicrobium</taxon>
    </lineage>
</organism>
<evidence type="ECO:0000256" key="1">
    <source>
        <dbReference type="SAM" id="MobiDB-lite"/>
    </source>
</evidence>
<dbReference type="AlphaFoldDB" id="A0A554SCX7"/>
<evidence type="ECO:0000259" key="2">
    <source>
        <dbReference type="Pfam" id="PF08751"/>
    </source>
</evidence>
<protein>
    <recommendedName>
        <fullName evidence="2">TrwC relaxase domain-containing protein</fullName>
    </recommendedName>
</protein>
<evidence type="ECO:0000313" key="4">
    <source>
        <dbReference type="Proteomes" id="UP000316988"/>
    </source>
</evidence>
<dbReference type="SUPFAM" id="SSF55464">
    <property type="entry name" value="Origin of replication-binding domain, RBD-like"/>
    <property type="match status" value="1"/>
</dbReference>
<name>A0A554SCX7_9ACTN</name>
<sequence length="136" mass="14153">MSLHKLTAGRGYDYLTRQVAAVDGTDKGHTSLATYYAEKGESPGRWVGSGLGGIDGLSAGDVVTAEQMKSLFAYGLHPLADARLAALPPDATTAEIDEPPQVSRRILVSWKDADHAEEDRSEGQGAVRAAGAGASA</sequence>
<keyword evidence="4" id="KW-1185">Reference proteome</keyword>
<accession>A0A554SCX7</accession>
<feature type="non-terminal residue" evidence="3">
    <location>
        <position position="136"/>
    </location>
</feature>
<feature type="compositionally biased region" description="Basic and acidic residues" evidence="1">
    <location>
        <begin position="113"/>
        <end position="122"/>
    </location>
</feature>
<comment type="caution">
    <text evidence="3">The sequence shown here is derived from an EMBL/GenBank/DDBJ whole genome shotgun (WGS) entry which is preliminary data.</text>
</comment>
<dbReference type="InterPro" id="IPR014862">
    <property type="entry name" value="TrwC"/>
</dbReference>
<dbReference type="RefSeq" id="WP_143912614.1">
    <property type="nucleotide sequence ID" value="NZ_VLNT01000004.1"/>
</dbReference>
<feature type="region of interest" description="Disordered" evidence="1">
    <location>
        <begin position="113"/>
        <end position="136"/>
    </location>
</feature>
<dbReference type="OrthoDB" id="4524286at2"/>
<dbReference type="Proteomes" id="UP000316988">
    <property type="component" value="Unassembled WGS sequence"/>
</dbReference>
<proteinExistence type="predicted"/>
<gene>
    <name evidence="3" type="ORF">FNM00_06485</name>
</gene>
<reference evidence="3 4" key="1">
    <citation type="submission" date="2019-07" db="EMBL/GenBank/DDBJ databases">
        <authorList>
            <person name="Zhao L.H."/>
        </authorList>
    </citation>
    <scope>NUCLEOTIDE SEQUENCE [LARGE SCALE GENOMIC DNA]</scope>
    <source>
        <strain evidence="3 4">Co35</strain>
    </source>
</reference>